<gene>
    <name evidence="2" type="ORF">SAMN05192555_104255</name>
</gene>
<evidence type="ECO:0000256" key="1">
    <source>
        <dbReference type="SAM" id="Phobius"/>
    </source>
</evidence>
<accession>A0A1G9K632</accession>
<dbReference type="STRING" id="48727.SAMN05192555_104255"/>
<keyword evidence="1" id="KW-1133">Transmembrane helix</keyword>
<organism evidence="2 3">
    <name type="scientific">Franzmannia pantelleriensis</name>
    <dbReference type="NCBI Taxonomy" id="48727"/>
    <lineage>
        <taxon>Bacteria</taxon>
        <taxon>Pseudomonadati</taxon>
        <taxon>Pseudomonadota</taxon>
        <taxon>Gammaproteobacteria</taxon>
        <taxon>Oceanospirillales</taxon>
        <taxon>Halomonadaceae</taxon>
        <taxon>Franzmannia</taxon>
    </lineage>
</organism>
<evidence type="ECO:0000313" key="3">
    <source>
        <dbReference type="Proteomes" id="UP000199107"/>
    </source>
</evidence>
<evidence type="ECO:0000313" key="2">
    <source>
        <dbReference type="EMBL" id="SDL45231.1"/>
    </source>
</evidence>
<dbReference type="InterPro" id="IPR007401">
    <property type="entry name" value="DUF454"/>
</dbReference>
<reference evidence="3" key="1">
    <citation type="submission" date="2016-10" db="EMBL/GenBank/DDBJ databases">
        <authorList>
            <person name="Varghese N."/>
            <person name="Submissions S."/>
        </authorList>
    </citation>
    <scope>NUCLEOTIDE SEQUENCE [LARGE SCALE GENOMIC DNA]</scope>
    <source>
        <strain evidence="3">AAP</strain>
    </source>
</reference>
<feature type="transmembrane region" description="Helical" evidence="1">
    <location>
        <begin position="101"/>
        <end position="118"/>
    </location>
</feature>
<protein>
    <recommendedName>
        <fullName evidence="4">Inner membrane protein</fullName>
    </recommendedName>
</protein>
<dbReference type="Pfam" id="PF04304">
    <property type="entry name" value="DUF454"/>
    <property type="match status" value="1"/>
</dbReference>
<keyword evidence="1" id="KW-0472">Membrane</keyword>
<dbReference type="GO" id="GO:0005886">
    <property type="term" value="C:plasma membrane"/>
    <property type="evidence" value="ECO:0007669"/>
    <property type="project" value="TreeGrafter"/>
</dbReference>
<dbReference type="PANTHER" id="PTHR35813:SF1">
    <property type="entry name" value="INNER MEMBRANE PROTEIN YBAN"/>
    <property type="match status" value="1"/>
</dbReference>
<proteinExistence type="predicted"/>
<name>A0A1G9K632_9GAMM</name>
<keyword evidence="3" id="KW-1185">Reference proteome</keyword>
<dbReference type="Proteomes" id="UP000199107">
    <property type="component" value="Unassembled WGS sequence"/>
</dbReference>
<dbReference type="PANTHER" id="PTHR35813">
    <property type="entry name" value="INNER MEMBRANE PROTEIN YBAN"/>
    <property type="match status" value="1"/>
</dbReference>
<evidence type="ECO:0008006" key="4">
    <source>
        <dbReference type="Google" id="ProtNLM"/>
    </source>
</evidence>
<dbReference type="EMBL" id="FNGH01000004">
    <property type="protein sequence ID" value="SDL45231.1"/>
    <property type="molecule type" value="Genomic_DNA"/>
</dbReference>
<dbReference type="AlphaFoldDB" id="A0A1G9K632"/>
<feature type="transmembrane region" description="Helical" evidence="1">
    <location>
        <begin position="32"/>
        <end position="65"/>
    </location>
</feature>
<keyword evidence="1" id="KW-0812">Transmembrane</keyword>
<sequence>MIAADHWLGGERVAQPTPMDASAGGLRTIRNALYLVLAWCSFALGVIGVFVPLMPTTCFMLLAVWAASRGSPRFAQWIREHPRFGASVVAWERERAIPRRAKCVAILMLGFSVLVLLLTVPSLIVKLALVTGLSLLALWIVTRPAPGHPSL</sequence>